<dbReference type="PANTHER" id="PTHR30287:SF2">
    <property type="entry name" value="BLL1001 PROTEIN"/>
    <property type="match status" value="1"/>
</dbReference>
<keyword evidence="4 6" id="KW-1133">Transmembrane helix</keyword>
<evidence type="ECO:0008006" key="11">
    <source>
        <dbReference type="Google" id="ProtNLM"/>
    </source>
</evidence>
<feature type="transmembrane region" description="Helical" evidence="6">
    <location>
        <begin position="287"/>
        <end position="312"/>
    </location>
</feature>
<dbReference type="PANTHER" id="PTHR30287">
    <property type="entry name" value="MEMBRANE COMPONENT OF PREDICTED ABC SUPERFAMILY METABOLITE UPTAKE TRANSPORTER"/>
    <property type="match status" value="1"/>
</dbReference>
<reference evidence="9" key="1">
    <citation type="journal article" date="2014" name="Int. J. Syst. Evol. Microbiol.">
        <title>Complete genome sequence of Corynebacterium casei LMG S-19264T (=DSM 44701T), isolated from a smear-ripened cheese.</title>
        <authorList>
            <consortium name="US DOE Joint Genome Institute (JGI-PGF)"/>
            <person name="Walter F."/>
            <person name="Albersmeier A."/>
            <person name="Kalinowski J."/>
            <person name="Ruckert C."/>
        </authorList>
    </citation>
    <scope>NUCLEOTIDE SEQUENCE</scope>
    <source>
        <strain evidence="9">NBRC 101628</strain>
    </source>
</reference>
<dbReference type="InterPro" id="IPR038766">
    <property type="entry name" value="Membrane_comp_ABC_pdt"/>
</dbReference>
<dbReference type="InterPro" id="IPR003838">
    <property type="entry name" value="ABC3_permease_C"/>
</dbReference>
<keyword evidence="5 6" id="KW-0472">Membrane</keyword>
<evidence type="ECO:0000259" key="7">
    <source>
        <dbReference type="Pfam" id="PF02687"/>
    </source>
</evidence>
<evidence type="ECO:0000259" key="8">
    <source>
        <dbReference type="Pfam" id="PF12704"/>
    </source>
</evidence>
<feature type="transmembrane region" description="Helical" evidence="6">
    <location>
        <begin position="421"/>
        <end position="442"/>
    </location>
</feature>
<dbReference type="AlphaFoldDB" id="A0AA37VU92"/>
<evidence type="ECO:0000256" key="1">
    <source>
        <dbReference type="ARBA" id="ARBA00004651"/>
    </source>
</evidence>
<accession>A0AA37VU92</accession>
<feature type="transmembrane region" description="Helical" evidence="6">
    <location>
        <begin position="341"/>
        <end position="360"/>
    </location>
</feature>
<evidence type="ECO:0000256" key="5">
    <source>
        <dbReference type="ARBA" id="ARBA00023136"/>
    </source>
</evidence>
<proteinExistence type="predicted"/>
<feature type="transmembrane region" description="Helical" evidence="6">
    <location>
        <begin position="391"/>
        <end position="409"/>
    </location>
</feature>
<feature type="transmembrane region" description="Helical" evidence="6">
    <location>
        <begin position="687"/>
        <end position="712"/>
    </location>
</feature>
<keyword evidence="10" id="KW-1185">Reference proteome</keyword>
<dbReference type="Pfam" id="PF12704">
    <property type="entry name" value="MacB_PCD"/>
    <property type="match status" value="1"/>
</dbReference>
<evidence type="ECO:0000256" key="4">
    <source>
        <dbReference type="ARBA" id="ARBA00022989"/>
    </source>
</evidence>
<dbReference type="Proteomes" id="UP001161422">
    <property type="component" value="Unassembled WGS sequence"/>
</dbReference>
<feature type="domain" description="MacB-like periplasmic core" evidence="8">
    <location>
        <begin position="469"/>
        <end position="653"/>
    </location>
</feature>
<evidence type="ECO:0000256" key="3">
    <source>
        <dbReference type="ARBA" id="ARBA00022692"/>
    </source>
</evidence>
<comment type="caution">
    <text evidence="9">The sequence shown here is derived from an EMBL/GenBank/DDBJ whole genome shotgun (WGS) entry which is preliminary data.</text>
</comment>
<feature type="transmembrane region" description="Helical" evidence="6">
    <location>
        <begin position="23"/>
        <end position="43"/>
    </location>
</feature>
<reference evidence="9" key="2">
    <citation type="submission" date="2023-01" db="EMBL/GenBank/DDBJ databases">
        <title>Draft genome sequence of Paraferrimonas sedimenticola strain NBRC 101628.</title>
        <authorList>
            <person name="Sun Q."/>
            <person name="Mori K."/>
        </authorList>
    </citation>
    <scope>NUCLEOTIDE SEQUENCE</scope>
    <source>
        <strain evidence="9">NBRC 101628</strain>
    </source>
</reference>
<evidence type="ECO:0000256" key="2">
    <source>
        <dbReference type="ARBA" id="ARBA00022475"/>
    </source>
</evidence>
<feature type="transmembrane region" description="Helical" evidence="6">
    <location>
        <begin position="247"/>
        <end position="266"/>
    </location>
</feature>
<keyword evidence="3 6" id="KW-0812">Transmembrane</keyword>
<feature type="domain" description="ABC3 transporter permease C-terminal" evidence="7">
    <location>
        <begin position="695"/>
        <end position="805"/>
    </location>
</feature>
<name>A0AA37VU92_9GAMM</name>
<feature type="transmembrane region" description="Helical" evidence="6">
    <location>
        <begin position="463"/>
        <end position="484"/>
    </location>
</feature>
<keyword evidence="2" id="KW-1003">Cell membrane</keyword>
<dbReference type="InterPro" id="IPR025857">
    <property type="entry name" value="MacB_PCD"/>
</dbReference>
<comment type="subcellular location">
    <subcellularLocation>
        <location evidence="1">Cell membrane</location>
        <topology evidence="1">Multi-pass membrane protein</topology>
    </subcellularLocation>
</comment>
<feature type="transmembrane region" description="Helical" evidence="6">
    <location>
        <begin position="733"/>
        <end position="764"/>
    </location>
</feature>
<gene>
    <name evidence="9" type="primary">attFG</name>
    <name evidence="9" type="ORF">GCM10007895_08370</name>
</gene>
<evidence type="ECO:0000256" key="6">
    <source>
        <dbReference type="SAM" id="Phobius"/>
    </source>
</evidence>
<dbReference type="GO" id="GO:0005886">
    <property type="term" value="C:plasma membrane"/>
    <property type="evidence" value="ECO:0007669"/>
    <property type="project" value="UniProtKB-SubCell"/>
</dbReference>
<protein>
    <recommendedName>
        <fullName evidence="11">ABC transport system permease protein</fullName>
    </recommendedName>
</protein>
<sequence length="821" mass="90186">MASDTLTAFHVLLRHYRQAPMQLVSALVGIVLAVSLLIGVKAINERAKDSYQNASELLAAPATHVIGPQNDYGGISDQQYVALKQAGIENIAPYISGWLTLANGDTIKLTGLDILANWRGEAPLTLETDARLDLAELWQPPFVGIVSRDTANRLGLEEGDSLALSNQRQLPILISPDERLGSGVMVDIAAAKWLLQMPQQLSYIAIFSEETAQQVEPLLIDGVRMQAQDKGLELASLTDSFHLNLQAISYLAFIVGAFIGYHALRFSLLQRQHLLLRLRQLGLDGRAVAYALALEMILISAIGAALGVFVGLQLAQWLQPMVAMTLEQLYQVTLLPGQWRISWFIQAWLLTLATAALALAPTWRQLHQTKLTELAELSDRLDRNQNLRKRLFGLGVLLTLSAFVTLLISQHPRVSLGATGALTLAIPLMLPLALERLLLLVTKPLSKRPAGLGQWLLSDARQLADGLSLALMAMVLALCANLAINTLVSSFEVSLKGFLNQRLAADIYLRPPAAQREAMEASLKQRGNDVRVVHYYQTSIRLGEQPVLVSSSETDQLANVLAMKDELPLYWPEFGESRRALISEPLALRMGLEVGQTITLAELGQFQVAAIYYDYGNPRGQAFIPMPVYQQLLPQAKPLSLGLFLADDQDPQTWLTELTQSFNLSEQNIIDQQKLRQTALAMFEQTFAITLALNSLTLLVASIGLFSALLSLSQQRQAVFALLTSLGLSPRQVLGLAVAQNLTLVLASGLLALPFSAMLAWALIDKVTLHSFGWTIAMSWQWSDYFYVLAIALIATGVASLSAIRWQLAQPLLKRLQTEAR</sequence>
<evidence type="ECO:0000313" key="9">
    <source>
        <dbReference type="EMBL" id="GLP95531.1"/>
    </source>
</evidence>
<dbReference type="RefSeq" id="WP_095505531.1">
    <property type="nucleotide sequence ID" value="NZ_BSNC01000003.1"/>
</dbReference>
<feature type="transmembrane region" description="Helical" evidence="6">
    <location>
        <begin position="784"/>
        <end position="806"/>
    </location>
</feature>
<dbReference type="Pfam" id="PF02687">
    <property type="entry name" value="FtsX"/>
    <property type="match status" value="1"/>
</dbReference>
<dbReference type="EMBL" id="BSNC01000003">
    <property type="protein sequence ID" value="GLP95531.1"/>
    <property type="molecule type" value="Genomic_DNA"/>
</dbReference>
<evidence type="ECO:0000313" key="10">
    <source>
        <dbReference type="Proteomes" id="UP001161422"/>
    </source>
</evidence>
<organism evidence="9 10">
    <name type="scientific">Paraferrimonas sedimenticola</name>
    <dbReference type="NCBI Taxonomy" id="375674"/>
    <lineage>
        <taxon>Bacteria</taxon>
        <taxon>Pseudomonadati</taxon>
        <taxon>Pseudomonadota</taxon>
        <taxon>Gammaproteobacteria</taxon>
        <taxon>Alteromonadales</taxon>
        <taxon>Ferrimonadaceae</taxon>
        <taxon>Paraferrimonas</taxon>
    </lineage>
</organism>